<dbReference type="Gene3D" id="1.10.443.10">
    <property type="entry name" value="Intergrase catalytic core"/>
    <property type="match status" value="1"/>
</dbReference>
<gene>
    <name evidence="4" type="ORF">AWC08_21480</name>
</gene>
<evidence type="ECO:0000256" key="1">
    <source>
        <dbReference type="ARBA" id="ARBA00023172"/>
    </source>
</evidence>
<dbReference type="GO" id="GO:0006310">
    <property type="term" value="P:DNA recombination"/>
    <property type="evidence" value="ECO:0007669"/>
    <property type="project" value="UniProtKB-KW"/>
</dbReference>
<feature type="compositionally biased region" description="Basic and acidic residues" evidence="2">
    <location>
        <begin position="791"/>
        <end position="800"/>
    </location>
</feature>
<dbReference type="RefSeq" id="WP_046182709.1">
    <property type="nucleotide sequence ID" value="NZ_JACKSU010000126.1"/>
</dbReference>
<dbReference type="EMBL" id="LQOY01000067">
    <property type="protein sequence ID" value="ORV89949.1"/>
    <property type="molecule type" value="Genomic_DNA"/>
</dbReference>
<evidence type="ECO:0000256" key="2">
    <source>
        <dbReference type="SAM" id="MobiDB-lite"/>
    </source>
</evidence>
<dbReference type="PROSITE" id="PS51898">
    <property type="entry name" value="TYR_RECOMBINASE"/>
    <property type="match status" value="1"/>
</dbReference>
<dbReference type="GO" id="GO:0015074">
    <property type="term" value="P:DNA integration"/>
    <property type="evidence" value="ECO:0007669"/>
    <property type="project" value="InterPro"/>
</dbReference>
<reference evidence="4 5" key="1">
    <citation type="submission" date="2016-01" db="EMBL/GenBank/DDBJ databases">
        <title>The new phylogeny of the genus Mycobacterium.</title>
        <authorList>
            <person name="Tarcisio F."/>
            <person name="Conor M."/>
            <person name="Antonella G."/>
            <person name="Elisabetta G."/>
            <person name="Giulia F.S."/>
            <person name="Sara T."/>
            <person name="Anna F."/>
            <person name="Clotilde B."/>
            <person name="Roberto B."/>
            <person name="Veronica D.S."/>
            <person name="Fabio R."/>
            <person name="Monica P."/>
            <person name="Olivier J."/>
            <person name="Enrico T."/>
            <person name="Nicola S."/>
        </authorList>
    </citation>
    <scope>NUCLEOTIDE SEQUENCE [LARGE SCALE GENOMIC DNA]</scope>
    <source>
        <strain evidence="4 5">DSM 44160</strain>
    </source>
</reference>
<evidence type="ECO:0000313" key="4">
    <source>
        <dbReference type="EMBL" id="ORV89949.1"/>
    </source>
</evidence>
<evidence type="ECO:0000259" key="3">
    <source>
        <dbReference type="PROSITE" id="PS51898"/>
    </source>
</evidence>
<keyword evidence="1" id="KW-0233">DNA recombination</keyword>
<feature type="region of interest" description="Disordered" evidence="2">
    <location>
        <begin position="791"/>
        <end position="821"/>
    </location>
</feature>
<dbReference type="GO" id="GO:0003677">
    <property type="term" value="F:DNA binding"/>
    <property type="evidence" value="ECO:0007669"/>
    <property type="project" value="InterPro"/>
</dbReference>
<sequence>MTVTSIEQPAVAAALPVDAPVAMIASARSPGAEWPRTRQDRQSIDSLLTQPPFAPPKRHRRHPGAYDVAVGLMLDWLLDQPGGTWQDRWLASGADADGRRWRHIPVGWLTARGHDQSWAHDWFFRALFTAFGADLIRPSLSWLAAAHFRRGILTNIMARCRDAAGFTRLQALCSGDPDVSSAAVTRTTYRASLILAAKGGAIADITIGDMLELLDAEAVTLSTAPGATHLFYRVLRTMGVFGADAPATLRELRTVGQRTPEQLIDRYGLVCRPIRNLLVDYLKERQPALDYTSLNSLANFLGGLFWADLERHHPGIDSLHLPPEVAEAWKQRLRTVPKTIRASDGSATQTQVPRINYRECLTPVRGFYLDLAHWAVEDPARWAAWVAPCPVGSEEINRRKDKRQRKSRMDARTRERLPVLPTLRRTADQQRRDAAQVLDAARSTPIGQTFTAAGRTLLRIDSPRAAAVKVWAQDVGTGARHDLVKQEEQAFWAYAAIEVLRATGIRIEELTELSHHSLVQYRLPTTGELVPLLQIAPSKIDAERLLVVSPELAEVLSAVICRVRDTSGAIPLVAAYDHHERIWLPPLPLLFQRRRGCEPRAISASAIRSMLDDAIAATGLTEPATGQPLRFTPHDFRRLFITDAVLNGLPPHIAQVIAGHRDINVTMGYKAVYPDEAIQSHLAFLARRRDLRPTDEYRAPTDEEWQEFLGHFERRKVSIGTCGRAFASSCVHEHACVRCPLLWPDPTQRHRLLEIRDNLLARIAEAEREGWLGEVEGLQVSLAGAEDKLAQVDRRSREQAPVELGTPTLPTKTPKRKETAP</sequence>
<accession>A0A1X1WTW0</accession>
<dbReference type="Pfam" id="PF00589">
    <property type="entry name" value="Phage_integrase"/>
    <property type="match status" value="1"/>
</dbReference>
<protein>
    <submittedName>
        <fullName evidence="4">Integrase</fullName>
    </submittedName>
</protein>
<dbReference type="AlphaFoldDB" id="A0A1X1WTW0"/>
<dbReference type="SUPFAM" id="SSF56349">
    <property type="entry name" value="DNA breaking-rejoining enzymes"/>
    <property type="match status" value="1"/>
</dbReference>
<keyword evidence="5" id="KW-1185">Reference proteome</keyword>
<dbReference type="InterPro" id="IPR011010">
    <property type="entry name" value="DNA_brk_join_enz"/>
</dbReference>
<name>A0A1X1WTW0_MYCGO</name>
<dbReference type="InterPro" id="IPR002104">
    <property type="entry name" value="Integrase_catalytic"/>
</dbReference>
<feature type="domain" description="Tyr recombinase" evidence="3">
    <location>
        <begin position="456"/>
        <end position="682"/>
    </location>
</feature>
<dbReference type="CDD" id="cd00397">
    <property type="entry name" value="DNA_BRE_C"/>
    <property type="match status" value="1"/>
</dbReference>
<organism evidence="4 5">
    <name type="scientific">Mycobacterium gordonae</name>
    <dbReference type="NCBI Taxonomy" id="1778"/>
    <lineage>
        <taxon>Bacteria</taxon>
        <taxon>Bacillati</taxon>
        <taxon>Actinomycetota</taxon>
        <taxon>Actinomycetes</taxon>
        <taxon>Mycobacteriales</taxon>
        <taxon>Mycobacteriaceae</taxon>
        <taxon>Mycobacterium</taxon>
    </lineage>
</organism>
<dbReference type="Proteomes" id="UP000193928">
    <property type="component" value="Unassembled WGS sequence"/>
</dbReference>
<proteinExistence type="predicted"/>
<dbReference type="InterPro" id="IPR013762">
    <property type="entry name" value="Integrase-like_cat_sf"/>
</dbReference>
<comment type="caution">
    <text evidence="4">The sequence shown here is derived from an EMBL/GenBank/DDBJ whole genome shotgun (WGS) entry which is preliminary data.</text>
</comment>
<evidence type="ECO:0000313" key="5">
    <source>
        <dbReference type="Proteomes" id="UP000193928"/>
    </source>
</evidence>